<dbReference type="PROSITE" id="PS50023">
    <property type="entry name" value="LIM_DOMAIN_2"/>
    <property type="match status" value="1"/>
</dbReference>
<gene>
    <name evidence="7" type="ORF">KOW79_013033</name>
</gene>
<dbReference type="PROSITE" id="PS00478">
    <property type="entry name" value="LIM_DOMAIN_1"/>
    <property type="match status" value="1"/>
</dbReference>
<sequence>MAVSSFNRRQWASQSLRVTAKELSIVGPQGKNSAIAERFSKYQKAAEEINSDKKKAVEDVTLHPGTLSALKKRWETEQPFSSDQSPCTSSAYTPPRSASSANANFRSKVMEMQMEKTPQSDIADMDKPNVPLSSLKMMFESKVSEESVQPSGSDPDKMELGDKGVFETVVETTPLRERMALYQAAVSKLDVSSSSCGQSEVDGEARAYRVKQKENVPPVLLDVPSSPDPDSRKTLTMDDNNSSVDTPVSDQTKTVKKFSLPPRESCVMCMKTVYPLERLVANQQIYHNSCFRCTHCNTKLSLANYASLHNTVYCKPHFSQLFKAKGNYDEGFGHRPHKELWDTRGEDAEDQEDSKESPENPSSPMVEESPSVKVNVLTASLETRAQDTSEKLEKPVETRRLKISWPPRADSEEASPQSGGCTLAEEAAVCPSRPKWPPEGDKSPLCTEKAELSDIRRSTSLKERSRPFSVNSPASALPEGDSSPLCAGKAVFSDVRRSASLQERSRPLSFSSPASAVNQPSLTTPTQHQPLQEEETSEAAGQEEVEEEEVKGSCGEEATEEKDQPEEEEPASFTCQSTSLDETPPPSPLSEGESSSGFEQKHSQDVGFFEGEEEQDECVEDVIRKNRYYEEDEEEDEDDDD</sequence>
<feature type="compositionally biased region" description="Acidic residues" evidence="5">
    <location>
        <begin position="630"/>
        <end position="641"/>
    </location>
</feature>
<reference evidence="7 8" key="1">
    <citation type="submission" date="2021-06" db="EMBL/GenBank/DDBJ databases">
        <title>Chromosome-level genome assembly of the red-tail catfish (Hemibagrus wyckioides).</title>
        <authorList>
            <person name="Shao F."/>
        </authorList>
    </citation>
    <scope>NUCLEOTIDE SEQUENCE [LARGE SCALE GENOMIC DNA]</scope>
    <source>
        <strain evidence="7">EC202008001</strain>
        <tissue evidence="7">Blood</tissue>
    </source>
</reference>
<dbReference type="Pfam" id="PF00412">
    <property type="entry name" value="LIM"/>
    <property type="match status" value="1"/>
</dbReference>
<dbReference type="FunFam" id="2.10.110.10:FF:000002">
    <property type="entry name" value="LIM domain and actin-binding 1"/>
    <property type="match status" value="1"/>
</dbReference>
<feature type="compositionally biased region" description="Low complexity" evidence="5">
    <location>
        <begin position="216"/>
        <end position="225"/>
    </location>
</feature>
<dbReference type="Gene3D" id="2.10.110.10">
    <property type="entry name" value="Cysteine Rich Protein"/>
    <property type="match status" value="1"/>
</dbReference>
<dbReference type="GO" id="GO:0046872">
    <property type="term" value="F:metal ion binding"/>
    <property type="evidence" value="ECO:0007669"/>
    <property type="project" value="UniProtKB-KW"/>
</dbReference>
<feature type="region of interest" description="Disordered" evidence="5">
    <location>
        <begin position="74"/>
        <end position="101"/>
    </location>
</feature>
<dbReference type="InterPro" id="IPR028740">
    <property type="entry name" value="EPLIN_Lim_dom"/>
</dbReference>
<dbReference type="SMART" id="SM00132">
    <property type="entry name" value="LIM"/>
    <property type="match status" value="1"/>
</dbReference>
<feature type="compositionally biased region" description="Acidic residues" evidence="5">
    <location>
        <begin position="557"/>
        <end position="570"/>
    </location>
</feature>
<accession>A0A9D3SGD8</accession>
<keyword evidence="8" id="KW-1185">Reference proteome</keyword>
<evidence type="ECO:0000313" key="7">
    <source>
        <dbReference type="EMBL" id="KAG7323331.1"/>
    </source>
</evidence>
<dbReference type="EMBL" id="JAHKSW010000015">
    <property type="protein sequence ID" value="KAG7323331.1"/>
    <property type="molecule type" value="Genomic_DNA"/>
</dbReference>
<proteinExistence type="predicted"/>
<organism evidence="7 8">
    <name type="scientific">Hemibagrus wyckioides</name>
    <dbReference type="NCBI Taxonomy" id="337641"/>
    <lineage>
        <taxon>Eukaryota</taxon>
        <taxon>Metazoa</taxon>
        <taxon>Chordata</taxon>
        <taxon>Craniata</taxon>
        <taxon>Vertebrata</taxon>
        <taxon>Euteleostomi</taxon>
        <taxon>Actinopterygii</taxon>
        <taxon>Neopterygii</taxon>
        <taxon>Teleostei</taxon>
        <taxon>Ostariophysi</taxon>
        <taxon>Siluriformes</taxon>
        <taxon>Bagridae</taxon>
        <taxon>Hemibagrus</taxon>
    </lineage>
</organism>
<feature type="compositionally biased region" description="Polar residues" evidence="5">
    <location>
        <begin position="508"/>
        <end position="530"/>
    </location>
</feature>
<protein>
    <recommendedName>
        <fullName evidence="6">LIM zinc-binding domain-containing protein</fullName>
    </recommendedName>
</protein>
<feature type="compositionally biased region" description="Acidic residues" evidence="5">
    <location>
        <begin position="610"/>
        <end position="620"/>
    </location>
</feature>
<name>A0A9D3SGD8_9TELE</name>
<feature type="compositionally biased region" description="Low complexity" evidence="5">
    <location>
        <begin position="359"/>
        <end position="371"/>
    </location>
</feature>
<feature type="region of interest" description="Disordered" evidence="5">
    <location>
        <begin position="216"/>
        <end position="255"/>
    </location>
</feature>
<evidence type="ECO:0000256" key="1">
    <source>
        <dbReference type="ARBA" id="ARBA00022723"/>
    </source>
</evidence>
<keyword evidence="1 4" id="KW-0479">Metal-binding</keyword>
<feature type="compositionally biased region" description="Basic and acidic residues" evidence="5">
    <location>
        <begin position="436"/>
        <end position="466"/>
    </location>
</feature>
<dbReference type="Proteomes" id="UP000824219">
    <property type="component" value="Linkage Group LG15"/>
</dbReference>
<evidence type="ECO:0000256" key="3">
    <source>
        <dbReference type="ARBA" id="ARBA00023038"/>
    </source>
</evidence>
<evidence type="ECO:0000256" key="4">
    <source>
        <dbReference type="PROSITE-ProRule" id="PRU00125"/>
    </source>
</evidence>
<dbReference type="InterPro" id="IPR001781">
    <property type="entry name" value="Znf_LIM"/>
</dbReference>
<feature type="domain" description="LIM zinc-binding" evidence="6">
    <location>
        <begin position="264"/>
        <end position="324"/>
    </location>
</feature>
<dbReference type="OrthoDB" id="6129702at2759"/>
<feature type="compositionally biased region" description="Polar residues" evidence="5">
    <location>
        <begin position="237"/>
        <end position="252"/>
    </location>
</feature>
<evidence type="ECO:0000256" key="2">
    <source>
        <dbReference type="ARBA" id="ARBA00022833"/>
    </source>
</evidence>
<dbReference type="CDD" id="cd09485">
    <property type="entry name" value="LIM_Eplin_alpha_beta"/>
    <property type="match status" value="1"/>
</dbReference>
<evidence type="ECO:0000256" key="5">
    <source>
        <dbReference type="SAM" id="MobiDB-lite"/>
    </source>
</evidence>
<dbReference type="SUPFAM" id="SSF57716">
    <property type="entry name" value="Glucocorticoid receptor-like (DNA-binding domain)"/>
    <property type="match status" value="2"/>
</dbReference>
<evidence type="ECO:0000259" key="6">
    <source>
        <dbReference type="PROSITE" id="PS50023"/>
    </source>
</evidence>
<keyword evidence="2 4" id="KW-0862">Zinc</keyword>
<feature type="compositionally biased region" description="Basic and acidic residues" evidence="5">
    <location>
        <begin position="384"/>
        <end position="400"/>
    </location>
</feature>
<dbReference type="PANTHER" id="PTHR24206">
    <property type="entry name" value="OS06G0237300 PROTEIN"/>
    <property type="match status" value="1"/>
</dbReference>
<dbReference type="AlphaFoldDB" id="A0A9D3SGD8"/>
<feature type="region of interest" description="Disordered" evidence="5">
    <location>
        <begin position="343"/>
        <end position="641"/>
    </location>
</feature>
<feature type="compositionally biased region" description="Acidic residues" evidence="5">
    <location>
        <begin position="532"/>
        <end position="549"/>
    </location>
</feature>
<keyword evidence="3 4" id="KW-0440">LIM domain</keyword>
<evidence type="ECO:0000313" key="8">
    <source>
        <dbReference type="Proteomes" id="UP000824219"/>
    </source>
</evidence>
<feature type="compositionally biased region" description="Polar residues" evidence="5">
    <location>
        <begin position="78"/>
        <end position="92"/>
    </location>
</feature>
<comment type="caution">
    <text evidence="7">The sequence shown here is derived from an EMBL/GenBank/DDBJ whole genome shotgun (WGS) entry which is preliminary data.</text>
</comment>